<sequence>MQSAYSPHSSPTVKAARKMARQIISDLASSDVDVTKKSVDLLYMVVKEQSSLGVFTLDSSTLQLLAAGMPSLDGNRLVTSFAKAMAPMFSSTEKRLQIAAFCLWDELVQAMAVAEKEMFRPETIQQLMLPYIEIKFTGRNDRLIKMKSWWNLLLNFREHLEDHFEAVCYPFLKFCLEAENSGASTADLNGGENDQEVTVDYMPEVLANFLLVNPSGHFDFPRLAPLAVPCFSKVSTVANHADIILEALLIVAPLCCDGQKEFVNACWVTIFDCVGAASGVIDQERHYALCERCAIWFGYFLQRCQVRADELTVLLSLLVPRYMHFPLLQLPVVEENQRTVSLVGLYFISIVLSKDRASSVRSRKLKSWLNTNLDQIVKFLVLDDCAAQLLACFYEEAVILLADDYCYALYYAWRSVVTSLLHNWDKVEKDAASKLWLWLSYAFRHAPYLNKQVELKYVFNHWTLLLDVCPSTCFEMLCIQLIDMAELSANCNLPGQFSASDETTLIALFQFVKDVCLTIRDRNEIIVILKQLTASVSRLVVISDSFVQFSKRSLLEQDCVGIVLISGFQGGAQLYFFPKILDRGDATFQIKPLNGNMTCNSVLSKKRLKGAENVSTKRRFVVSGHANDHLVDIRRQLLPGKDSEDSPIFIALPSPAKLPLVARMPRIPNGSPAPLSTISPSNEDIFDSNTISTINIHETSEPPSTGIRSLLL</sequence>
<name>A0A077Z640_TRITR</name>
<proteinExistence type="predicted"/>
<organism evidence="1 2">
    <name type="scientific">Trichuris trichiura</name>
    <name type="common">Whipworm</name>
    <name type="synonym">Trichocephalus trichiurus</name>
    <dbReference type="NCBI Taxonomy" id="36087"/>
    <lineage>
        <taxon>Eukaryota</taxon>
        <taxon>Metazoa</taxon>
        <taxon>Ecdysozoa</taxon>
        <taxon>Nematoda</taxon>
        <taxon>Enoplea</taxon>
        <taxon>Dorylaimia</taxon>
        <taxon>Trichinellida</taxon>
        <taxon>Trichuridae</taxon>
        <taxon>Trichuris</taxon>
    </lineage>
</organism>
<reference evidence="1" key="2">
    <citation type="submission" date="2014-03" db="EMBL/GenBank/DDBJ databases">
        <title>The whipworm genome and dual-species transcriptomics of an intimate host-pathogen interaction.</title>
        <authorList>
            <person name="Foth B.J."/>
            <person name="Tsai I.J."/>
            <person name="Reid A.J."/>
            <person name="Bancroft A.J."/>
            <person name="Nichol S."/>
            <person name="Tracey A."/>
            <person name="Holroyd N."/>
            <person name="Cotton J.A."/>
            <person name="Stanley E.J."/>
            <person name="Zarowiecki M."/>
            <person name="Liu J.Z."/>
            <person name="Huckvale T."/>
            <person name="Cooper P.J."/>
            <person name="Grencis R.K."/>
            <person name="Berriman M."/>
        </authorList>
    </citation>
    <scope>NUCLEOTIDE SEQUENCE [LARGE SCALE GENOMIC DNA]</scope>
</reference>
<reference evidence="1" key="1">
    <citation type="submission" date="2014-01" db="EMBL/GenBank/DDBJ databases">
        <authorList>
            <person name="Aslett M."/>
        </authorList>
    </citation>
    <scope>NUCLEOTIDE SEQUENCE</scope>
</reference>
<dbReference type="Proteomes" id="UP000030665">
    <property type="component" value="Unassembled WGS sequence"/>
</dbReference>
<evidence type="ECO:0000313" key="1">
    <source>
        <dbReference type="EMBL" id="CDW55947.1"/>
    </source>
</evidence>
<evidence type="ECO:0008006" key="3">
    <source>
        <dbReference type="Google" id="ProtNLM"/>
    </source>
</evidence>
<protein>
    <recommendedName>
        <fullName evidence="3">Telomere-associated protein Rif1 N-terminal domain-containing protein</fullName>
    </recommendedName>
</protein>
<dbReference type="AlphaFoldDB" id="A0A077Z640"/>
<keyword evidence="2" id="KW-1185">Reference proteome</keyword>
<dbReference type="EMBL" id="HG805995">
    <property type="protein sequence ID" value="CDW55947.1"/>
    <property type="molecule type" value="Genomic_DNA"/>
</dbReference>
<evidence type="ECO:0000313" key="2">
    <source>
        <dbReference type="Proteomes" id="UP000030665"/>
    </source>
</evidence>
<gene>
    <name evidence="1" type="ORF">TTRE_0000422101</name>
</gene>
<dbReference type="STRING" id="36087.A0A077Z640"/>
<dbReference type="OrthoDB" id="5399929at2759"/>
<accession>A0A077Z640</accession>